<dbReference type="KEGG" id="lem:LEN_4408"/>
<keyword evidence="3" id="KW-0378">Hydrolase</keyword>
<dbReference type="GO" id="GO:0046872">
    <property type="term" value="F:metal ion binding"/>
    <property type="evidence" value="ECO:0007669"/>
    <property type="project" value="UniProtKB-KW"/>
</dbReference>
<name>A0AAU9AT36_LYSEN</name>
<dbReference type="Pfam" id="PF00753">
    <property type="entry name" value="Lactamase_B"/>
    <property type="match status" value="1"/>
</dbReference>
<dbReference type="SUPFAM" id="SSF56281">
    <property type="entry name" value="Metallo-hydrolase/oxidoreductase"/>
    <property type="match status" value="1"/>
</dbReference>
<dbReference type="InterPro" id="IPR036866">
    <property type="entry name" value="RibonucZ/Hydroxyglut_hydro"/>
</dbReference>
<protein>
    <submittedName>
        <fullName evidence="7">Beta-lactamase domain-containing protein</fullName>
    </submittedName>
</protein>
<sequence>MSALRTALLLLAVLFALPARAEPPVDALRLYVFDCGRLVFDDLGAFADTGEYDGTPGELSAPCFLIRHPKGDLLWDAGLGDRIAALPGGVDTRPGMRAFVARTLQSQLAAIGLRADEVDYLAFSHFHWDHTGNAGLFAGATWLLSRREVQALDSQPAPTRVTVDNLAARAQAKVELIDLDRDVFGDGSVRILRANGHTAGHQVLMLRLAKAGTVILSGDLFHSRENFQHGRMPAFNYSRGETLGAIDRVRRILDNTRGRLVIQHDRRDIDVLPKAPAYLD</sequence>
<dbReference type="GeneID" id="83066196"/>
<feature type="chain" id="PRO_5044009437" evidence="5">
    <location>
        <begin position="22"/>
        <end position="280"/>
    </location>
</feature>
<keyword evidence="2" id="KW-0479">Metal-binding</keyword>
<evidence type="ECO:0000259" key="6">
    <source>
        <dbReference type="SMART" id="SM00849"/>
    </source>
</evidence>
<keyword evidence="5" id="KW-0732">Signal</keyword>
<proteinExistence type="inferred from homology"/>
<dbReference type="Proteomes" id="UP000218824">
    <property type="component" value="Chromosome"/>
</dbReference>
<gene>
    <name evidence="7" type="ORF">LEN_4408</name>
</gene>
<dbReference type="PANTHER" id="PTHR42978:SF3">
    <property type="entry name" value="BLR3078 PROTEIN"/>
    <property type="match status" value="1"/>
</dbReference>
<reference evidence="7 8" key="1">
    <citation type="journal article" date="2017" name="DNA Res.">
        <title>Complete genome sequence and expression profile of the commercial lytic enzyme producer Lysobacter enzymogenes M497-1.</title>
        <authorList>
            <person name="Takami H."/>
            <person name="Toyoda A."/>
            <person name="Uchiyama I."/>
            <person name="Itoh T."/>
            <person name="Takaki Y."/>
            <person name="Arai W."/>
            <person name="Nishi S."/>
            <person name="Kawai M."/>
            <person name="Shinya K."/>
            <person name="Ikeda H."/>
        </authorList>
    </citation>
    <scope>NUCLEOTIDE SEQUENCE [LARGE SCALE GENOMIC DNA]</scope>
    <source>
        <strain evidence="7 8">M497-1</strain>
    </source>
</reference>
<dbReference type="EMBL" id="AP014940">
    <property type="protein sequence ID" value="BAV99895.1"/>
    <property type="molecule type" value="Genomic_DNA"/>
</dbReference>
<evidence type="ECO:0000256" key="5">
    <source>
        <dbReference type="SAM" id="SignalP"/>
    </source>
</evidence>
<evidence type="ECO:0000256" key="4">
    <source>
        <dbReference type="ARBA" id="ARBA00022833"/>
    </source>
</evidence>
<feature type="domain" description="Metallo-beta-lactamase" evidence="6">
    <location>
        <begin position="60"/>
        <end position="264"/>
    </location>
</feature>
<dbReference type="InterPro" id="IPR001279">
    <property type="entry name" value="Metallo-B-lactamas"/>
</dbReference>
<evidence type="ECO:0000256" key="1">
    <source>
        <dbReference type="ARBA" id="ARBA00007749"/>
    </source>
</evidence>
<keyword evidence="4" id="KW-0862">Zinc</keyword>
<evidence type="ECO:0000313" key="8">
    <source>
        <dbReference type="Proteomes" id="UP000218824"/>
    </source>
</evidence>
<dbReference type="GO" id="GO:0016787">
    <property type="term" value="F:hydrolase activity"/>
    <property type="evidence" value="ECO:0007669"/>
    <property type="project" value="UniProtKB-KW"/>
</dbReference>
<feature type="signal peptide" evidence="5">
    <location>
        <begin position="1"/>
        <end position="21"/>
    </location>
</feature>
<evidence type="ECO:0000256" key="2">
    <source>
        <dbReference type="ARBA" id="ARBA00022723"/>
    </source>
</evidence>
<dbReference type="SMART" id="SM00849">
    <property type="entry name" value="Lactamase_B"/>
    <property type="match status" value="1"/>
</dbReference>
<evidence type="ECO:0000313" key="7">
    <source>
        <dbReference type="EMBL" id="BAV99895.1"/>
    </source>
</evidence>
<dbReference type="CDD" id="cd07729">
    <property type="entry name" value="AHL_lactonase_MBL-fold"/>
    <property type="match status" value="1"/>
</dbReference>
<comment type="similarity">
    <text evidence="1">Belongs to the metallo-beta-lactamase superfamily.</text>
</comment>
<dbReference type="PANTHER" id="PTHR42978">
    <property type="entry name" value="QUORUM-QUENCHING LACTONASE YTNP-RELATED-RELATED"/>
    <property type="match status" value="1"/>
</dbReference>
<evidence type="ECO:0000256" key="3">
    <source>
        <dbReference type="ARBA" id="ARBA00022801"/>
    </source>
</evidence>
<dbReference type="AlphaFoldDB" id="A0AAU9AT36"/>
<organism evidence="7 8">
    <name type="scientific">Lysobacter enzymogenes</name>
    <dbReference type="NCBI Taxonomy" id="69"/>
    <lineage>
        <taxon>Bacteria</taxon>
        <taxon>Pseudomonadati</taxon>
        <taxon>Pseudomonadota</taxon>
        <taxon>Gammaproteobacteria</taxon>
        <taxon>Lysobacterales</taxon>
        <taxon>Lysobacteraceae</taxon>
        <taxon>Lysobacter</taxon>
    </lineage>
</organism>
<accession>A0AAU9AT36</accession>
<dbReference type="InterPro" id="IPR051013">
    <property type="entry name" value="MBL_superfamily_lactonases"/>
</dbReference>
<dbReference type="Gene3D" id="3.60.15.10">
    <property type="entry name" value="Ribonuclease Z/Hydroxyacylglutathione hydrolase-like"/>
    <property type="match status" value="1"/>
</dbReference>
<dbReference type="RefSeq" id="WP_096381307.1">
    <property type="nucleotide sequence ID" value="NZ_AP014940.1"/>
</dbReference>